<evidence type="ECO:0000313" key="2">
    <source>
        <dbReference type="Proteomes" id="UP000261222"/>
    </source>
</evidence>
<comment type="caution">
    <text evidence="1">The sequence shown here is derived from an EMBL/GenBank/DDBJ whole genome shotgun (WGS) entry which is preliminary data.</text>
</comment>
<proteinExistence type="predicted"/>
<dbReference type="AlphaFoldDB" id="A0A3E5AAU6"/>
<reference evidence="1 2" key="1">
    <citation type="submission" date="2018-08" db="EMBL/GenBank/DDBJ databases">
        <title>A genome reference for cultivated species of the human gut microbiota.</title>
        <authorList>
            <person name="Zou Y."/>
            <person name="Xue W."/>
            <person name="Luo G."/>
        </authorList>
    </citation>
    <scope>NUCLEOTIDE SEQUENCE [LARGE SCALE GENOMIC DNA]</scope>
    <source>
        <strain evidence="1 2">OM06-11AA</strain>
    </source>
</reference>
<gene>
    <name evidence="1" type="ORF">DXB81_00550</name>
</gene>
<dbReference type="Proteomes" id="UP000261222">
    <property type="component" value="Unassembled WGS sequence"/>
</dbReference>
<dbReference type="EMBL" id="QSUB01000001">
    <property type="protein sequence ID" value="RGN07057.1"/>
    <property type="molecule type" value="Genomic_DNA"/>
</dbReference>
<organism evidence="1 2">
    <name type="scientific">Blautia obeum</name>
    <dbReference type="NCBI Taxonomy" id="40520"/>
    <lineage>
        <taxon>Bacteria</taxon>
        <taxon>Bacillati</taxon>
        <taxon>Bacillota</taxon>
        <taxon>Clostridia</taxon>
        <taxon>Lachnospirales</taxon>
        <taxon>Lachnospiraceae</taxon>
        <taxon>Blautia</taxon>
    </lineage>
</organism>
<dbReference type="RefSeq" id="WP_117738688.1">
    <property type="nucleotide sequence ID" value="NZ_QSUB01000001.1"/>
</dbReference>
<evidence type="ECO:0000313" key="1">
    <source>
        <dbReference type="EMBL" id="RGN07057.1"/>
    </source>
</evidence>
<protein>
    <submittedName>
        <fullName evidence="1">Uncharacterized protein</fullName>
    </submittedName>
</protein>
<sequence length="503" mass="58356">MEKNHATPILASYVTYKELSSHGNYKSPYQILAEFIKYIIYEKKLYAFSIGEIKSRVENEFEFYLPDAVLKSALKKIDFVTYDATGNYCVNGEKIRVDGVLKKYRDLAETAEISVSEQLISFIEETKDYKLNNREKKELMRAFVSYLIDESNGNKYQEEISSFIIKKSDDKKITEYLNSVREGVILYTGLNYNIDEIGSLKRDLTLYLDMEVLFDIYGYNGEVFQRLALDLFKLARDANSKEKRVRFRYFEETKAEIDLFFAKAEEIVKGKVLLKDNVAMKAITNGCQDVSDISDRKADFYTKLQYSYGIIQDERASYYYKSDTDANLEWTFSEGEKKDLEVQFAVKMISHINKLRNNKPFYEYTESGAIFITETRKVQEYSRKMVDLISNEISSEKKMVGYAISMGMITNILWYKLSKGFGNNDFPQNINSVLKAKIVLSNLISQNVSKKFDECKQAYQKGELDEQQLAARLLALREKAVKPEDITTDNLEDSLNFDSKHIE</sequence>
<name>A0A3E5AAU6_9FIRM</name>
<accession>A0A3E5AAU6</accession>